<sequence length="233" mass="25650">MRDRWGEAGFAQGWDQRNAARDNPGRGEQLDILAALLADAWREGDWLLDLGSGSGQVEELIFGRIPAARAVGVDSSPHMMRLARERLAPFPGRFEGVEGAMEALGGLKLPHAPFAFVLSSQALHEIPHPAKRGVMAQAFRLLRPGGSFFILDRVEPAFAKLPASYKSVWDRLNRRAALPDPMSYEEYAAKYGGKKDHPARLEELIAWLEQAGFAAAPLYLHFNRVLIAAGRPG</sequence>
<accession>A0A932ZVC7</accession>
<dbReference type="EMBL" id="JACQRX010000330">
    <property type="protein sequence ID" value="MBI4252303.1"/>
    <property type="molecule type" value="Genomic_DNA"/>
</dbReference>
<dbReference type="PANTHER" id="PTHR43591">
    <property type="entry name" value="METHYLTRANSFERASE"/>
    <property type="match status" value="1"/>
</dbReference>
<dbReference type="PANTHER" id="PTHR43591:SF24">
    <property type="entry name" value="2-METHOXY-6-POLYPRENYL-1,4-BENZOQUINOL METHYLASE, MITOCHONDRIAL"/>
    <property type="match status" value="1"/>
</dbReference>
<dbReference type="SUPFAM" id="SSF53335">
    <property type="entry name" value="S-adenosyl-L-methionine-dependent methyltransferases"/>
    <property type="match status" value="1"/>
</dbReference>
<protein>
    <submittedName>
        <fullName evidence="2">Methyltransferase domain-containing protein</fullName>
    </submittedName>
</protein>
<dbReference type="GO" id="GO:0008168">
    <property type="term" value="F:methyltransferase activity"/>
    <property type="evidence" value="ECO:0007669"/>
    <property type="project" value="UniProtKB-KW"/>
</dbReference>
<name>A0A932ZVC7_UNCTE</name>
<evidence type="ECO:0000313" key="3">
    <source>
        <dbReference type="Proteomes" id="UP000752292"/>
    </source>
</evidence>
<feature type="domain" description="Methyltransferase" evidence="1">
    <location>
        <begin position="48"/>
        <end position="146"/>
    </location>
</feature>
<dbReference type="GO" id="GO:0032259">
    <property type="term" value="P:methylation"/>
    <property type="evidence" value="ECO:0007669"/>
    <property type="project" value="UniProtKB-KW"/>
</dbReference>
<dbReference type="Gene3D" id="3.40.50.150">
    <property type="entry name" value="Vaccinia Virus protein VP39"/>
    <property type="match status" value="1"/>
</dbReference>
<dbReference type="InterPro" id="IPR041698">
    <property type="entry name" value="Methyltransf_25"/>
</dbReference>
<dbReference type="InterPro" id="IPR029063">
    <property type="entry name" value="SAM-dependent_MTases_sf"/>
</dbReference>
<organism evidence="2 3">
    <name type="scientific">Tectimicrobiota bacterium</name>
    <dbReference type="NCBI Taxonomy" id="2528274"/>
    <lineage>
        <taxon>Bacteria</taxon>
        <taxon>Pseudomonadati</taxon>
        <taxon>Nitrospinota/Tectimicrobiota group</taxon>
        <taxon>Candidatus Tectimicrobiota</taxon>
    </lineage>
</organism>
<dbReference type="Pfam" id="PF13649">
    <property type="entry name" value="Methyltransf_25"/>
    <property type="match status" value="1"/>
</dbReference>
<evidence type="ECO:0000259" key="1">
    <source>
        <dbReference type="Pfam" id="PF13649"/>
    </source>
</evidence>
<gene>
    <name evidence="2" type="ORF">HY618_07570</name>
</gene>
<dbReference type="AlphaFoldDB" id="A0A932ZVC7"/>
<keyword evidence="2" id="KW-0808">Transferase</keyword>
<evidence type="ECO:0000313" key="2">
    <source>
        <dbReference type="EMBL" id="MBI4252303.1"/>
    </source>
</evidence>
<dbReference type="Proteomes" id="UP000752292">
    <property type="component" value="Unassembled WGS sequence"/>
</dbReference>
<keyword evidence="2" id="KW-0489">Methyltransferase</keyword>
<comment type="caution">
    <text evidence="2">The sequence shown here is derived from an EMBL/GenBank/DDBJ whole genome shotgun (WGS) entry which is preliminary data.</text>
</comment>
<reference evidence="2" key="1">
    <citation type="submission" date="2020-07" db="EMBL/GenBank/DDBJ databases">
        <title>Huge and variable diversity of episymbiotic CPR bacteria and DPANN archaea in groundwater ecosystems.</title>
        <authorList>
            <person name="He C.Y."/>
            <person name="Keren R."/>
            <person name="Whittaker M."/>
            <person name="Farag I.F."/>
            <person name="Doudna J."/>
            <person name="Cate J.H.D."/>
            <person name="Banfield J.F."/>
        </authorList>
    </citation>
    <scope>NUCLEOTIDE SEQUENCE</scope>
    <source>
        <strain evidence="2">NC_groundwater_1370_Ag_S-0.2um_69_93</strain>
    </source>
</reference>
<dbReference type="CDD" id="cd02440">
    <property type="entry name" value="AdoMet_MTases"/>
    <property type="match status" value="1"/>
</dbReference>
<proteinExistence type="predicted"/>